<dbReference type="Proteomes" id="UP000005824">
    <property type="component" value="Unassembled WGS sequence"/>
</dbReference>
<reference evidence="2 3" key="1">
    <citation type="journal article" date="2011" name="J. Bacteriol.">
        <title>Genome sequence of Chthoniobacter flavus Ellin428, an aerobic heterotrophic soil bacterium.</title>
        <authorList>
            <person name="Kant R."/>
            <person name="van Passel M.W."/>
            <person name="Palva A."/>
            <person name="Lucas S."/>
            <person name="Lapidus A."/>
            <person name="Glavina Del Rio T."/>
            <person name="Dalin E."/>
            <person name="Tice H."/>
            <person name="Bruce D."/>
            <person name="Goodwin L."/>
            <person name="Pitluck S."/>
            <person name="Larimer F.W."/>
            <person name="Land M.L."/>
            <person name="Hauser L."/>
            <person name="Sangwan P."/>
            <person name="de Vos W.M."/>
            <person name="Janssen P.H."/>
            <person name="Smidt H."/>
        </authorList>
    </citation>
    <scope>NUCLEOTIDE SEQUENCE [LARGE SCALE GENOMIC DNA]</scope>
    <source>
        <strain evidence="2 3">Ellin428</strain>
    </source>
</reference>
<dbReference type="InParanoid" id="B4D2Y5"/>
<evidence type="ECO:0000313" key="2">
    <source>
        <dbReference type="EMBL" id="EDY19096.1"/>
    </source>
</evidence>
<sequence length="348" mass="39142" precursor="true">MLSSLQRNAYIAATASTLVLVLAIVVGSRRLQNFDPALVGYLFGTIFACFGIAYRFACWLQRPPTWRFFCRTGEILFSRRGPRLIGIIFSEAIQKLLLQRFILQRGKRRWIGHMTMAWGCLLGFAVTIPLTFGWIAFTLKQGTTSIYVANAFGFPVLQFPLHSFLAFLIFHVLDWASFAVIFGVGILMYRRITNPGLIATQTFRDDWLPLVLLMAIAVTGLGLTLDYERLKGSVHQFMAITHELTVILFLVWLPFGKLFHIVQRPMQVGVDLYRRLGAEGEQAVCPHTGEAYATAMHIEDLKTVTRQLGFDYTRADGSSHLDLSPRGKRAALARAHSKARQESGGYFG</sequence>
<name>B4D2Y5_9BACT</name>
<dbReference type="RefSeq" id="WP_006980598.1">
    <property type="nucleotide sequence ID" value="NZ_ABVL01000009.1"/>
</dbReference>
<dbReference type="Gene3D" id="1.20.950.20">
    <property type="entry name" value="Transmembrane di-heme cytochromes, Chain C"/>
    <property type="match status" value="1"/>
</dbReference>
<keyword evidence="3" id="KW-1185">Reference proteome</keyword>
<feature type="transmembrane region" description="Helical" evidence="1">
    <location>
        <begin position="164"/>
        <end position="187"/>
    </location>
</feature>
<dbReference type="InterPro" id="IPR036197">
    <property type="entry name" value="NarG-like_sf"/>
</dbReference>
<dbReference type="eggNOG" id="COG2223">
    <property type="taxonomic scope" value="Bacteria"/>
</dbReference>
<feature type="transmembrane region" description="Helical" evidence="1">
    <location>
        <begin position="38"/>
        <end position="57"/>
    </location>
</feature>
<feature type="transmembrane region" description="Helical" evidence="1">
    <location>
        <begin position="237"/>
        <end position="255"/>
    </location>
</feature>
<evidence type="ECO:0000256" key="1">
    <source>
        <dbReference type="SAM" id="Phobius"/>
    </source>
</evidence>
<dbReference type="EMBL" id="ABVL01000009">
    <property type="protein sequence ID" value="EDY19096.1"/>
    <property type="molecule type" value="Genomic_DNA"/>
</dbReference>
<evidence type="ECO:0000313" key="3">
    <source>
        <dbReference type="Proteomes" id="UP000005824"/>
    </source>
</evidence>
<feature type="transmembrane region" description="Helical" evidence="1">
    <location>
        <begin position="207"/>
        <end position="225"/>
    </location>
</feature>
<keyword evidence="1" id="KW-0812">Transmembrane</keyword>
<dbReference type="STRING" id="497964.CfE428DRAFT_3273"/>
<accession>B4D2Y5</accession>
<feature type="transmembrane region" description="Helical" evidence="1">
    <location>
        <begin position="9"/>
        <end position="26"/>
    </location>
</feature>
<feature type="transmembrane region" description="Helical" evidence="1">
    <location>
        <begin position="115"/>
        <end position="137"/>
    </location>
</feature>
<keyword evidence="1" id="KW-0472">Membrane</keyword>
<comment type="caution">
    <text evidence="2">The sequence shown here is derived from an EMBL/GenBank/DDBJ whole genome shotgun (WGS) entry which is preliminary data.</text>
</comment>
<proteinExistence type="predicted"/>
<dbReference type="SUPFAM" id="SSF103501">
    <property type="entry name" value="Respiratory nitrate reductase 1 gamma chain"/>
    <property type="match status" value="1"/>
</dbReference>
<organism evidence="2 3">
    <name type="scientific">Chthoniobacter flavus Ellin428</name>
    <dbReference type="NCBI Taxonomy" id="497964"/>
    <lineage>
        <taxon>Bacteria</taxon>
        <taxon>Pseudomonadati</taxon>
        <taxon>Verrucomicrobiota</taxon>
        <taxon>Spartobacteria</taxon>
        <taxon>Chthoniobacterales</taxon>
        <taxon>Chthoniobacteraceae</taxon>
        <taxon>Chthoniobacter</taxon>
    </lineage>
</organism>
<keyword evidence="1" id="KW-1133">Transmembrane helix</keyword>
<dbReference type="AlphaFoldDB" id="B4D2Y5"/>
<protein>
    <submittedName>
        <fullName evidence="2">Major facilitator superfamily MFS_1</fullName>
    </submittedName>
</protein>
<gene>
    <name evidence="2" type="ORF">CfE428DRAFT_3273</name>
</gene>